<keyword evidence="7 15" id="KW-0418">Kinase</keyword>
<keyword evidence="8 11" id="KW-1133">Transmembrane helix</keyword>
<protein>
    <recommendedName>
        <fullName evidence="3">histidine kinase</fullName>
        <ecNumber evidence="3">2.7.13.3</ecNumber>
    </recommendedName>
</protein>
<gene>
    <name evidence="15" type="ORF">F4U95_18705</name>
    <name evidence="14" type="ORF">F4U96_18580</name>
</gene>
<dbReference type="Gene3D" id="1.10.287.130">
    <property type="match status" value="1"/>
</dbReference>
<feature type="domain" description="HAMP" evidence="13">
    <location>
        <begin position="181"/>
        <end position="234"/>
    </location>
</feature>
<evidence type="ECO:0000256" key="3">
    <source>
        <dbReference type="ARBA" id="ARBA00012438"/>
    </source>
</evidence>
<evidence type="ECO:0000256" key="10">
    <source>
        <dbReference type="ARBA" id="ARBA00023136"/>
    </source>
</evidence>
<dbReference type="InterPro" id="IPR036890">
    <property type="entry name" value="HATPase_C_sf"/>
</dbReference>
<dbReference type="PRINTS" id="PR00344">
    <property type="entry name" value="BCTRLSENSOR"/>
</dbReference>
<feature type="domain" description="Histidine kinase" evidence="12">
    <location>
        <begin position="242"/>
        <end position="452"/>
    </location>
</feature>
<dbReference type="GO" id="GO:0005886">
    <property type="term" value="C:plasma membrane"/>
    <property type="evidence" value="ECO:0007669"/>
    <property type="project" value="TreeGrafter"/>
</dbReference>
<keyword evidence="17" id="KW-1185">Reference proteome</keyword>
<dbReference type="Pfam" id="PF00512">
    <property type="entry name" value="HisKA"/>
    <property type="match status" value="1"/>
</dbReference>
<evidence type="ECO:0000259" key="12">
    <source>
        <dbReference type="PROSITE" id="PS50109"/>
    </source>
</evidence>
<comment type="subcellular location">
    <subcellularLocation>
        <location evidence="2">Membrane</location>
    </subcellularLocation>
</comment>
<dbReference type="GO" id="GO:0000155">
    <property type="term" value="F:phosphorelay sensor kinase activity"/>
    <property type="evidence" value="ECO:0007669"/>
    <property type="project" value="InterPro"/>
</dbReference>
<dbReference type="InterPro" id="IPR003661">
    <property type="entry name" value="HisK_dim/P_dom"/>
</dbReference>
<evidence type="ECO:0000256" key="1">
    <source>
        <dbReference type="ARBA" id="ARBA00000085"/>
    </source>
</evidence>
<dbReference type="SUPFAM" id="SSF55874">
    <property type="entry name" value="ATPase domain of HSP90 chaperone/DNA topoisomerase II/histidine kinase"/>
    <property type="match status" value="1"/>
</dbReference>
<dbReference type="Proteomes" id="UP000326364">
    <property type="component" value="Unassembled WGS sequence"/>
</dbReference>
<organism evidence="15 16">
    <name type="scientific">Sphingobium limneticum</name>
    <dbReference type="NCBI Taxonomy" id="1007511"/>
    <lineage>
        <taxon>Bacteria</taxon>
        <taxon>Pseudomonadati</taxon>
        <taxon>Pseudomonadota</taxon>
        <taxon>Alphaproteobacteria</taxon>
        <taxon>Sphingomonadales</taxon>
        <taxon>Sphingomonadaceae</taxon>
        <taxon>Sphingobium</taxon>
    </lineage>
</organism>
<dbReference type="SMART" id="SM00388">
    <property type="entry name" value="HisKA"/>
    <property type="match status" value="1"/>
</dbReference>
<sequence length="461" mass="49377">MRWRQSVIWRFAALVFLMQIACVLLALWAVHQFTNNSVDEASRAVAVNLRDDIAATYAAAGLQAAGATVRSRMTADPDGSSVMLLIAPNGQRVAGNIPNWPSAIGPAESWRQLDLLRIGQKEREPQSIGIVSTQFPDGTRLLTGHVVENDLRFGGYLEAALLGAVILAIPLAAGAAFFSAAIIRGRLRSVIDTAAAVGTGDMKRRIILSGSGDMFDALGEEINAMLERITGLVDEMRLVTDGLAHDLRSPLTRMRAVLDNALRQSRDEESIAALEKALEEGDTLLRMLDAALLISRAEAGIGRDSFVAVDVAALLLDFQDMYDALAEDKGVTISVDTPPDLHIRSHREIFGQVLSNLIDNALKYGGDQILLSARRSGDRIEIAVADNGPGIAEERRIEALRRFARLDASRHISGAGLGLSLASAVAHMHSGTLTLGDAEPGLRVMLTLPAIDTAQADSSLA</sequence>
<evidence type="ECO:0000313" key="16">
    <source>
        <dbReference type="Proteomes" id="UP000325933"/>
    </source>
</evidence>
<evidence type="ECO:0000256" key="7">
    <source>
        <dbReference type="ARBA" id="ARBA00022777"/>
    </source>
</evidence>
<dbReference type="PANTHER" id="PTHR45436:SF8">
    <property type="entry name" value="HISTIDINE KINASE"/>
    <property type="match status" value="1"/>
</dbReference>
<name>A0A5J5HXY2_9SPHN</name>
<evidence type="ECO:0000256" key="9">
    <source>
        <dbReference type="ARBA" id="ARBA00023012"/>
    </source>
</evidence>
<dbReference type="SUPFAM" id="SSF47384">
    <property type="entry name" value="Homodimeric domain of signal transducing histidine kinase"/>
    <property type="match status" value="1"/>
</dbReference>
<feature type="transmembrane region" description="Helical" evidence="11">
    <location>
        <begin position="159"/>
        <end position="183"/>
    </location>
</feature>
<keyword evidence="10 11" id="KW-0472">Membrane</keyword>
<dbReference type="InterPro" id="IPR004358">
    <property type="entry name" value="Sig_transdc_His_kin-like_C"/>
</dbReference>
<dbReference type="RefSeq" id="WP_120252670.1">
    <property type="nucleotide sequence ID" value="NZ_JBNNIY010000013.1"/>
</dbReference>
<comment type="caution">
    <text evidence="15">The sequence shown here is derived from an EMBL/GenBank/DDBJ whole genome shotgun (WGS) entry which is preliminary data.</text>
</comment>
<evidence type="ECO:0000313" key="17">
    <source>
        <dbReference type="Proteomes" id="UP000326364"/>
    </source>
</evidence>
<dbReference type="InterPro" id="IPR003594">
    <property type="entry name" value="HATPase_dom"/>
</dbReference>
<dbReference type="Gene3D" id="6.10.340.10">
    <property type="match status" value="1"/>
</dbReference>
<keyword evidence="9" id="KW-0902">Two-component regulatory system</keyword>
<evidence type="ECO:0000256" key="2">
    <source>
        <dbReference type="ARBA" id="ARBA00004370"/>
    </source>
</evidence>
<dbReference type="Gene3D" id="3.30.565.10">
    <property type="entry name" value="Histidine kinase-like ATPase, C-terminal domain"/>
    <property type="match status" value="1"/>
</dbReference>
<dbReference type="EC" id="2.7.13.3" evidence="3"/>
<keyword evidence="5" id="KW-0808">Transferase</keyword>
<dbReference type="CDD" id="cd00075">
    <property type="entry name" value="HATPase"/>
    <property type="match status" value="1"/>
</dbReference>
<evidence type="ECO:0000256" key="11">
    <source>
        <dbReference type="SAM" id="Phobius"/>
    </source>
</evidence>
<dbReference type="EMBL" id="VYQA01000016">
    <property type="protein sequence ID" value="KAA9026592.1"/>
    <property type="molecule type" value="Genomic_DNA"/>
</dbReference>
<comment type="catalytic activity">
    <reaction evidence="1">
        <text>ATP + protein L-histidine = ADP + protein N-phospho-L-histidine.</text>
        <dbReference type="EC" id="2.7.13.3"/>
    </reaction>
</comment>
<dbReference type="EMBL" id="VYQB01000016">
    <property type="protein sequence ID" value="KAA9013530.1"/>
    <property type="molecule type" value="Genomic_DNA"/>
</dbReference>
<evidence type="ECO:0000313" key="14">
    <source>
        <dbReference type="EMBL" id="KAA9013530.1"/>
    </source>
</evidence>
<evidence type="ECO:0000313" key="15">
    <source>
        <dbReference type="EMBL" id="KAA9026592.1"/>
    </source>
</evidence>
<evidence type="ECO:0000256" key="5">
    <source>
        <dbReference type="ARBA" id="ARBA00022679"/>
    </source>
</evidence>
<dbReference type="Pfam" id="PF02518">
    <property type="entry name" value="HATPase_c"/>
    <property type="match status" value="1"/>
</dbReference>
<dbReference type="Proteomes" id="UP000325933">
    <property type="component" value="Unassembled WGS sequence"/>
</dbReference>
<dbReference type="InterPro" id="IPR036097">
    <property type="entry name" value="HisK_dim/P_sf"/>
</dbReference>
<dbReference type="InterPro" id="IPR005467">
    <property type="entry name" value="His_kinase_dom"/>
</dbReference>
<evidence type="ECO:0000259" key="13">
    <source>
        <dbReference type="PROSITE" id="PS50885"/>
    </source>
</evidence>
<evidence type="ECO:0000256" key="4">
    <source>
        <dbReference type="ARBA" id="ARBA00022553"/>
    </source>
</evidence>
<dbReference type="AlphaFoldDB" id="A0A5J5HXY2"/>
<keyword evidence="6 11" id="KW-0812">Transmembrane</keyword>
<evidence type="ECO:0000256" key="6">
    <source>
        <dbReference type="ARBA" id="ARBA00022692"/>
    </source>
</evidence>
<dbReference type="InterPro" id="IPR003660">
    <property type="entry name" value="HAMP_dom"/>
</dbReference>
<dbReference type="CDD" id="cd00082">
    <property type="entry name" value="HisKA"/>
    <property type="match status" value="1"/>
</dbReference>
<dbReference type="PANTHER" id="PTHR45436">
    <property type="entry name" value="SENSOR HISTIDINE KINASE YKOH"/>
    <property type="match status" value="1"/>
</dbReference>
<feature type="transmembrane region" description="Helical" evidence="11">
    <location>
        <begin position="7"/>
        <end position="30"/>
    </location>
</feature>
<accession>A0A5J5HXY2</accession>
<dbReference type="SMART" id="SM00387">
    <property type="entry name" value="HATPase_c"/>
    <property type="match status" value="1"/>
</dbReference>
<dbReference type="PROSITE" id="PS50109">
    <property type="entry name" value="HIS_KIN"/>
    <property type="match status" value="1"/>
</dbReference>
<proteinExistence type="predicted"/>
<evidence type="ECO:0000256" key="8">
    <source>
        <dbReference type="ARBA" id="ARBA00022989"/>
    </source>
</evidence>
<keyword evidence="4" id="KW-0597">Phosphoprotein</keyword>
<reference evidence="16 17" key="1">
    <citation type="submission" date="2019-09" db="EMBL/GenBank/DDBJ databases">
        <authorList>
            <person name="Feng G."/>
        </authorList>
    </citation>
    <scope>NUCLEOTIDE SEQUENCE [LARGE SCALE GENOMIC DNA]</scope>
    <source>
        <strain evidence="15 16">KACC 19283</strain>
        <strain evidence="14 17">KACC 19284</strain>
    </source>
</reference>
<dbReference type="InterPro" id="IPR050428">
    <property type="entry name" value="TCS_sensor_his_kinase"/>
</dbReference>
<dbReference type="PROSITE" id="PS50885">
    <property type="entry name" value="HAMP"/>
    <property type="match status" value="1"/>
</dbReference>